<dbReference type="AlphaFoldDB" id="A0A3G9IU50"/>
<keyword evidence="2" id="KW-1185">Reference proteome</keyword>
<dbReference type="OrthoDB" id="2515554at2"/>
<proteinExistence type="predicted"/>
<sequence length="429" mass="49064">MGAKFKTAVTTAGTINLSRSPLQHPLAAALYLVMLLMLGKLLFPLDEQLGMVAFFALMIPFFFFLLRWPNTPGALYGGICIMLLGKLVYAITTNPVTGPDEIHYYEQVSTFDQLSDFMPYAWNHIMTQWANVSAYPMFGLLYMPFFKWLAFQDPLPIIMLNSVLLILIVNQTYRLNESRFNYQMEREQVTRFHSIVILGLLVSPSFMLMSSVFAKDVTCALLGIYCAGLLLRRKYLLFILLLLYSTGLRDYSLVYTFGYFFLYANKIRTAVVVMCLAMGILVMQIGPLGLINSSLLTFYLFISPNPIKFSNWDITYLFRTLEALFMSIGLIISILNFIRFKETRPFYAMVFTLLFTYACTLVLVGYVTVTGRDLDYGVGTIGDNMVRKKLPVLPLLYIVQAYTFVWARKWFQFSGKTSLKRKGAPYARP</sequence>
<evidence type="ECO:0000313" key="2">
    <source>
        <dbReference type="Proteomes" id="UP000275368"/>
    </source>
</evidence>
<evidence type="ECO:0000313" key="1">
    <source>
        <dbReference type="EMBL" id="BBH19565.1"/>
    </source>
</evidence>
<reference evidence="1 2" key="1">
    <citation type="submission" date="2018-11" db="EMBL/GenBank/DDBJ databases">
        <title>Complete genome sequence of Paenibacillus baekrokdamisoli strain KCTC 33723.</title>
        <authorList>
            <person name="Kang S.W."/>
            <person name="Lee K.C."/>
            <person name="Kim K.K."/>
            <person name="Kim J.S."/>
            <person name="Kim D.S."/>
            <person name="Ko S.H."/>
            <person name="Yang S.H."/>
            <person name="Lee J.S."/>
        </authorList>
    </citation>
    <scope>NUCLEOTIDE SEQUENCE [LARGE SCALE GENOMIC DNA]</scope>
    <source>
        <strain evidence="1 2">KCTC 33723</strain>
    </source>
</reference>
<protein>
    <submittedName>
        <fullName evidence="1">Uncharacterized protein</fullName>
    </submittedName>
</protein>
<gene>
    <name evidence="1" type="ORF">Back11_09100</name>
</gene>
<dbReference type="KEGG" id="pbk:Back11_09100"/>
<accession>A0A3G9IU50</accession>
<dbReference type="EMBL" id="AP019308">
    <property type="protein sequence ID" value="BBH19565.1"/>
    <property type="molecule type" value="Genomic_DNA"/>
</dbReference>
<organism evidence="1 2">
    <name type="scientific">Paenibacillus baekrokdamisoli</name>
    <dbReference type="NCBI Taxonomy" id="1712516"/>
    <lineage>
        <taxon>Bacteria</taxon>
        <taxon>Bacillati</taxon>
        <taxon>Bacillota</taxon>
        <taxon>Bacilli</taxon>
        <taxon>Bacillales</taxon>
        <taxon>Paenibacillaceae</taxon>
        <taxon>Paenibacillus</taxon>
    </lineage>
</organism>
<dbReference type="RefSeq" id="WP_125653985.1">
    <property type="nucleotide sequence ID" value="NZ_AP019308.1"/>
</dbReference>
<dbReference type="Proteomes" id="UP000275368">
    <property type="component" value="Chromosome"/>
</dbReference>
<name>A0A3G9IU50_9BACL</name>